<feature type="compositionally biased region" description="Acidic residues" evidence="5">
    <location>
        <begin position="659"/>
        <end position="680"/>
    </location>
</feature>
<evidence type="ECO:0000259" key="6">
    <source>
        <dbReference type="PROSITE" id="PS50157"/>
    </source>
</evidence>
<dbReference type="GO" id="GO:0000981">
    <property type="term" value="F:DNA-binding transcription factor activity, RNA polymerase II-specific"/>
    <property type="evidence" value="ECO:0007669"/>
    <property type="project" value="TreeGrafter"/>
</dbReference>
<feature type="domain" description="C2H2-type" evidence="6">
    <location>
        <begin position="371"/>
        <end position="396"/>
    </location>
</feature>
<dbReference type="OMA" id="KLWNGIA"/>
<keyword evidence="8" id="KW-1185">Reference proteome</keyword>
<evidence type="ECO:0000256" key="2">
    <source>
        <dbReference type="ARBA" id="ARBA00022771"/>
    </source>
</evidence>
<evidence type="ECO:0000256" key="1">
    <source>
        <dbReference type="ARBA" id="ARBA00022723"/>
    </source>
</evidence>
<comment type="caution">
    <text evidence="7">The sequence shown here is derived from an EMBL/GenBank/DDBJ whole genome shotgun (WGS) entry which is preliminary data.</text>
</comment>
<dbReference type="PROSITE" id="PS00028">
    <property type="entry name" value="ZINC_FINGER_C2H2_1"/>
    <property type="match status" value="2"/>
</dbReference>
<dbReference type="EMBL" id="LUGG01000005">
    <property type="protein sequence ID" value="OBZ74825.1"/>
    <property type="molecule type" value="Genomic_DNA"/>
</dbReference>
<dbReference type="PROSITE" id="PS50157">
    <property type="entry name" value="ZINC_FINGER_C2H2_2"/>
    <property type="match status" value="3"/>
</dbReference>
<feature type="region of interest" description="Disordered" evidence="5">
    <location>
        <begin position="654"/>
        <end position="680"/>
    </location>
</feature>
<keyword evidence="1" id="KW-0479">Metal-binding</keyword>
<sequence>MSRSQTVLFDLIGLEYDIFSPCVKRTVTVRPAAGVFFLVLSTNRIGCIQKTNVEDGSRFRPSVSSVALHDFPFPDTEGDYGEGDEDYDEGEGDEYEEGDDYDAERKRWLVVGRSALGRHRESSARGGGAASSASPALPPPPSGGPSIRTSHITAADASLSSSTRRRCRNPDDEGYSDFSSTNPLVHSTLTASLVPIADSANILDVFNRCISSGTITKQLAKSMSDILLSLAKSDALFASLRNSDAPAIQLDKRVAIDQPDLPHQIREAVRVVSHALSSTSSSTVPLDPSLISSIQLQLHQVFLFAVTSSPRASQGRTNALQELAGLVQMLGVLSGIHIGSNPAMPPQTHPGPWNLHPHPPSAPPDIGTAVYPCLVPSCSKTFHRLYSLRAHQRIHTLVDRPYRCTLCPASFVRNHDLKRHAKLHDTKAWRCAGCGKVFSRRDAIKRHKDSRGRSGGKGRSGDGDGSENACAYADVEEVEVEKAHGEEEASRRAKLWNGIAASQMAGAANALHMGTEGPEDGEVDPAIIEQAQTTVLQLHGLLQAHVAKGLGTPTSQQPPNVSQATLASIIARVQQSSSPQAAGSDGLNVPPASTSFTANPEPEMPSSAAPSVDASSSALSVPTPTSLSLSWLSDEQTKLLEQAISQAASAALAQAEAEAALEEEGEGFDDEDDDEGLEDD</sequence>
<dbReference type="PANTHER" id="PTHR23235:SF120">
    <property type="entry name" value="KRUPPEL-LIKE FACTOR 15"/>
    <property type="match status" value="1"/>
</dbReference>
<dbReference type="STRING" id="5627.A0A1C7MD35"/>
<accession>A0A1C7MD35</accession>
<feature type="compositionally biased region" description="Basic residues" evidence="5">
    <location>
        <begin position="445"/>
        <end position="456"/>
    </location>
</feature>
<evidence type="ECO:0000256" key="5">
    <source>
        <dbReference type="SAM" id="MobiDB-lite"/>
    </source>
</evidence>
<evidence type="ECO:0000256" key="3">
    <source>
        <dbReference type="ARBA" id="ARBA00022833"/>
    </source>
</evidence>
<evidence type="ECO:0000256" key="4">
    <source>
        <dbReference type="PROSITE-ProRule" id="PRU00042"/>
    </source>
</evidence>
<dbReference type="OrthoDB" id="8922241at2759"/>
<feature type="compositionally biased region" description="Acidic residues" evidence="5">
    <location>
        <begin position="76"/>
        <end position="100"/>
    </location>
</feature>
<evidence type="ECO:0000313" key="8">
    <source>
        <dbReference type="Proteomes" id="UP000092993"/>
    </source>
</evidence>
<dbReference type="PANTHER" id="PTHR23235">
    <property type="entry name" value="KRUEPPEL-LIKE TRANSCRIPTION FACTOR"/>
    <property type="match status" value="1"/>
</dbReference>
<dbReference type="GO" id="GO:0008270">
    <property type="term" value="F:zinc ion binding"/>
    <property type="evidence" value="ECO:0007669"/>
    <property type="project" value="UniProtKB-KW"/>
</dbReference>
<gene>
    <name evidence="7" type="primary">SWI5</name>
    <name evidence="7" type="ORF">A0H81_05383</name>
</gene>
<proteinExistence type="predicted"/>
<name>A0A1C7MD35_GRIFR</name>
<dbReference type="Proteomes" id="UP000092993">
    <property type="component" value="Unassembled WGS sequence"/>
</dbReference>
<dbReference type="GO" id="GO:0000978">
    <property type="term" value="F:RNA polymerase II cis-regulatory region sequence-specific DNA binding"/>
    <property type="evidence" value="ECO:0007669"/>
    <property type="project" value="TreeGrafter"/>
</dbReference>
<feature type="region of interest" description="Disordered" evidence="5">
    <location>
        <begin position="575"/>
        <end position="626"/>
    </location>
</feature>
<evidence type="ECO:0000313" key="7">
    <source>
        <dbReference type="EMBL" id="OBZ74825.1"/>
    </source>
</evidence>
<keyword evidence="3" id="KW-0862">Zinc</keyword>
<keyword evidence="2 4" id="KW-0863">Zinc-finger</keyword>
<organism evidence="7 8">
    <name type="scientific">Grifola frondosa</name>
    <name type="common">Maitake</name>
    <name type="synonym">Polyporus frondosus</name>
    <dbReference type="NCBI Taxonomy" id="5627"/>
    <lineage>
        <taxon>Eukaryota</taxon>
        <taxon>Fungi</taxon>
        <taxon>Dikarya</taxon>
        <taxon>Basidiomycota</taxon>
        <taxon>Agaricomycotina</taxon>
        <taxon>Agaricomycetes</taxon>
        <taxon>Polyporales</taxon>
        <taxon>Grifolaceae</taxon>
        <taxon>Grifola</taxon>
    </lineage>
</organism>
<dbReference type="InterPro" id="IPR013087">
    <property type="entry name" value="Znf_C2H2_type"/>
</dbReference>
<dbReference type="Gene3D" id="3.30.160.60">
    <property type="entry name" value="Classic Zinc Finger"/>
    <property type="match status" value="2"/>
</dbReference>
<dbReference type="AlphaFoldDB" id="A0A1C7MD35"/>
<feature type="domain" description="C2H2-type" evidence="6">
    <location>
        <begin position="402"/>
        <end position="424"/>
    </location>
</feature>
<feature type="compositionally biased region" description="Low complexity" evidence="5">
    <location>
        <begin position="600"/>
        <end position="626"/>
    </location>
</feature>
<dbReference type="SUPFAM" id="SSF57667">
    <property type="entry name" value="beta-beta-alpha zinc fingers"/>
    <property type="match status" value="2"/>
</dbReference>
<reference evidence="7 8" key="1">
    <citation type="submission" date="2016-03" db="EMBL/GenBank/DDBJ databases">
        <title>Whole genome sequencing of Grifola frondosa 9006-11.</title>
        <authorList>
            <person name="Min B."/>
            <person name="Park H."/>
            <person name="Kim J.-G."/>
            <person name="Cho H."/>
            <person name="Oh Y.-L."/>
            <person name="Kong W.-S."/>
            <person name="Choi I.-G."/>
        </authorList>
    </citation>
    <scope>NUCLEOTIDE SEQUENCE [LARGE SCALE GENOMIC DNA]</scope>
    <source>
        <strain evidence="7 8">9006-11</strain>
    </source>
</reference>
<protein>
    <submittedName>
        <fullName evidence="7">Transcriptional factor SWI5</fullName>
    </submittedName>
</protein>
<dbReference type="SMART" id="SM00355">
    <property type="entry name" value="ZnF_C2H2"/>
    <property type="match status" value="3"/>
</dbReference>
<feature type="region of interest" description="Disordered" evidence="5">
    <location>
        <begin position="70"/>
        <end position="100"/>
    </location>
</feature>
<dbReference type="Pfam" id="PF00096">
    <property type="entry name" value="zf-C2H2"/>
    <property type="match status" value="3"/>
</dbReference>
<dbReference type="InterPro" id="IPR036236">
    <property type="entry name" value="Znf_C2H2_sf"/>
</dbReference>
<feature type="compositionally biased region" description="Polar residues" evidence="5">
    <location>
        <begin position="147"/>
        <end position="162"/>
    </location>
</feature>
<feature type="region of interest" description="Disordered" evidence="5">
    <location>
        <begin position="119"/>
        <end position="181"/>
    </location>
</feature>
<feature type="domain" description="C2H2-type" evidence="6">
    <location>
        <begin position="429"/>
        <end position="458"/>
    </location>
</feature>
<feature type="region of interest" description="Disordered" evidence="5">
    <location>
        <begin position="445"/>
        <end position="468"/>
    </location>
</feature>